<evidence type="ECO:0000313" key="2">
    <source>
        <dbReference type="Proteomes" id="UP001231649"/>
    </source>
</evidence>
<proteinExistence type="predicted"/>
<name>A0ACC2QP72_9NEOP</name>
<gene>
    <name evidence="1" type="ORF">PYW08_004166</name>
</gene>
<reference evidence="1" key="1">
    <citation type="submission" date="2023-03" db="EMBL/GenBank/DDBJ databases">
        <title>Chromosome-level genomes of two armyworms, Mythimna separata and Mythimna loreyi, provide insights into the biosynthesis and reception of sex pheromones.</title>
        <authorList>
            <person name="Zhao H."/>
        </authorList>
    </citation>
    <scope>NUCLEOTIDE SEQUENCE</scope>
    <source>
        <strain evidence="1">BeijingLab</strain>
    </source>
</reference>
<protein>
    <submittedName>
        <fullName evidence="1">Uncharacterized protein</fullName>
    </submittedName>
</protein>
<sequence>MDEVFHKISNSNKFIITCGDFNINLLENSALCSKIISLFQSYNLVNLFFEPTRITPTSATCLDNIYTDVVPSHKQIINLLESDHCGQLITFENPNNKVVKKNITVNPKTVSRLETFKTKLADKLPMLSTLDDINHQYESFFNTYCKLFDATFIPKTISVNNNASFGEWATVGIHKSRNRLYELYDEKIYVNTAEFSLYVRNYSKLFKKVCSVAKSRYLSSKIKNSNNIIKTTWNIINSETGRSTKQCSDYKLVIDDNVIQSDSQVAAAFENFFSEIPILTTKSLNSSPIAAESLLKENVKVCDSEFSFEHVTYRDIIKTFNTLNVKKTTDLWGNSVNVVKSIINVVAPSLAHIFNSCIDCGEFPDLMKYSKLMPLFKTGSTTDPTNYRPISVLPTFSKIFEKLILEQLQRFFNKHKLLHTKQFGFTRGRSTTDAGVELLGHIYNAWEDKCDALGIFCDLSKAFDCVNHKTLIRKLHHYGIRNSSLDLLTSYVSDRIQRVDINGQRSHGSVITMGVPQGSILGPFLFLVYINDLPYLIKDYHDIVLFADDTSLLFKHKRQQSNTDDINIALSKIVHWFNVNNLHLNEKKTKFIKFTMPHVRQVETSVQIKGKDLSHEDTIVFLGITLDSKLQWGPHIDKLSKKLSSAAYAVRKIRNLTDLETARLVYFSYFHSVMSYGILLWGNAADIQTIFVLQKRAIRSIYKLSPRYSLRDKFKNINILTVPCQYIFDNILYVHKNKNMFKKYSDIHNVNTRNKHKFVVPTTRLKKIGGSFRCQCVHFYNKLPSNIQELSLNKFKLFVKRKLCQKAFYTVKEYLEDKTAWD</sequence>
<dbReference type="Proteomes" id="UP001231649">
    <property type="component" value="Chromosome 16"/>
</dbReference>
<dbReference type="EMBL" id="CM056792">
    <property type="protein sequence ID" value="KAJ8721764.1"/>
    <property type="molecule type" value="Genomic_DNA"/>
</dbReference>
<comment type="caution">
    <text evidence="1">The sequence shown here is derived from an EMBL/GenBank/DDBJ whole genome shotgun (WGS) entry which is preliminary data.</text>
</comment>
<accession>A0ACC2QP72</accession>
<keyword evidence="2" id="KW-1185">Reference proteome</keyword>
<organism evidence="1 2">
    <name type="scientific">Mythimna loreyi</name>
    <dbReference type="NCBI Taxonomy" id="667449"/>
    <lineage>
        <taxon>Eukaryota</taxon>
        <taxon>Metazoa</taxon>
        <taxon>Ecdysozoa</taxon>
        <taxon>Arthropoda</taxon>
        <taxon>Hexapoda</taxon>
        <taxon>Insecta</taxon>
        <taxon>Pterygota</taxon>
        <taxon>Neoptera</taxon>
        <taxon>Endopterygota</taxon>
        <taxon>Lepidoptera</taxon>
        <taxon>Glossata</taxon>
        <taxon>Ditrysia</taxon>
        <taxon>Noctuoidea</taxon>
        <taxon>Noctuidae</taxon>
        <taxon>Noctuinae</taxon>
        <taxon>Hadenini</taxon>
        <taxon>Mythimna</taxon>
    </lineage>
</organism>
<evidence type="ECO:0000313" key="1">
    <source>
        <dbReference type="EMBL" id="KAJ8721764.1"/>
    </source>
</evidence>